<dbReference type="AlphaFoldDB" id="X6L8T6"/>
<evidence type="ECO:0000256" key="1">
    <source>
        <dbReference type="SAM" id="MobiDB-lite"/>
    </source>
</evidence>
<feature type="non-terminal residue" evidence="2">
    <location>
        <position position="1"/>
    </location>
</feature>
<evidence type="ECO:0000313" key="3">
    <source>
        <dbReference type="Proteomes" id="UP000023152"/>
    </source>
</evidence>
<accession>X6L8T6</accession>
<reference evidence="2 3" key="1">
    <citation type="journal article" date="2013" name="Curr. Biol.">
        <title>The Genome of the Foraminiferan Reticulomyxa filosa.</title>
        <authorList>
            <person name="Glockner G."/>
            <person name="Hulsmann N."/>
            <person name="Schleicher M."/>
            <person name="Noegel A.A."/>
            <person name="Eichinger L."/>
            <person name="Gallinger C."/>
            <person name="Pawlowski J."/>
            <person name="Sierra R."/>
            <person name="Euteneuer U."/>
            <person name="Pillet L."/>
            <person name="Moustafa A."/>
            <person name="Platzer M."/>
            <person name="Groth M."/>
            <person name="Szafranski K."/>
            <person name="Schliwa M."/>
        </authorList>
    </citation>
    <scope>NUCLEOTIDE SEQUENCE [LARGE SCALE GENOMIC DNA]</scope>
</reference>
<protein>
    <submittedName>
        <fullName evidence="2">Uncharacterized protein</fullName>
    </submittedName>
</protein>
<feature type="non-terminal residue" evidence="2">
    <location>
        <position position="127"/>
    </location>
</feature>
<feature type="compositionally biased region" description="Basic residues" evidence="1">
    <location>
        <begin position="1"/>
        <end position="26"/>
    </location>
</feature>
<organism evidence="2 3">
    <name type="scientific">Reticulomyxa filosa</name>
    <dbReference type="NCBI Taxonomy" id="46433"/>
    <lineage>
        <taxon>Eukaryota</taxon>
        <taxon>Sar</taxon>
        <taxon>Rhizaria</taxon>
        <taxon>Retaria</taxon>
        <taxon>Foraminifera</taxon>
        <taxon>Monothalamids</taxon>
        <taxon>Reticulomyxidae</taxon>
        <taxon>Reticulomyxa</taxon>
    </lineage>
</organism>
<name>X6L8T6_RETFI</name>
<sequence>YTKKKKEKRKKEKEKRKKKKRKKKEQRTKMIDEKKIRFEIIIFFLIFKKLNNAMDQRQSDRGQYQMFVCFVFVYTYTLVTKSNAKSKIGRQWGKNVEFVIKYLFMAIEKTTTLRELSHIRVLQFGGE</sequence>
<gene>
    <name evidence="2" type="ORF">RFI_39648</name>
</gene>
<dbReference type="Proteomes" id="UP000023152">
    <property type="component" value="Unassembled WGS sequence"/>
</dbReference>
<evidence type="ECO:0000313" key="2">
    <source>
        <dbReference type="EMBL" id="ETN97878.1"/>
    </source>
</evidence>
<keyword evidence="3" id="KW-1185">Reference proteome</keyword>
<dbReference type="EMBL" id="ASPP01048343">
    <property type="protein sequence ID" value="ETN97878.1"/>
    <property type="molecule type" value="Genomic_DNA"/>
</dbReference>
<comment type="caution">
    <text evidence="2">The sequence shown here is derived from an EMBL/GenBank/DDBJ whole genome shotgun (WGS) entry which is preliminary data.</text>
</comment>
<feature type="region of interest" description="Disordered" evidence="1">
    <location>
        <begin position="1"/>
        <end position="28"/>
    </location>
</feature>
<proteinExistence type="predicted"/>